<keyword evidence="6 10" id="KW-0648">Protein biosynthesis</keyword>
<evidence type="ECO:0000256" key="7">
    <source>
        <dbReference type="ARBA" id="ARBA00023146"/>
    </source>
</evidence>
<dbReference type="PRINTS" id="PR01038">
    <property type="entry name" value="TRNASYNTHARG"/>
</dbReference>
<reference evidence="12 13" key="1">
    <citation type="journal article" date="2015" name="Nature">
        <title>rRNA introns, odd ribosomes, and small enigmatic genomes across a large radiation of phyla.</title>
        <authorList>
            <person name="Brown C.T."/>
            <person name="Hug L.A."/>
            <person name="Thomas B.C."/>
            <person name="Sharon I."/>
            <person name="Castelle C.J."/>
            <person name="Singh A."/>
            <person name="Wilkins M.J."/>
            <person name="Williams K.H."/>
            <person name="Banfield J.F."/>
        </authorList>
    </citation>
    <scope>NUCLEOTIDE SEQUENCE [LARGE SCALE GENOMIC DNA]</scope>
</reference>
<dbReference type="InterPro" id="IPR001278">
    <property type="entry name" value="Arg-tRNA-ligase"/>
</dbReference>
<dbReference type="EMBL" id="LCHL01000003">
    <property type="protein sequence ID" value="KKT34246.1"/>
    <property type="molecule type" value="Genomic_DNA"/>
</dbReference>
<name>A0A0G1GH19_9BACT</name>
<dbReference type="AlphaFoldDB" id="A0A0G1GH19"/>
<evidence type="ECO:0000256" key="9">
    <source>
        <dbReference type="NCBIfam" id="TIGR00456"/>
    </source>
</evidence>
<comment type="catalytic activity">
    <reaction evidence="8">
        <text>tRNA(Arg) + L-arginine + ATP = L-arginyl-tRNA(Arg) + AMP + diphosphate</text>
        <dbReference type="Rhea" id="RHEA:20301"/>
        <dbReference type="Rhea" id="RHEA-COMP:9658"/>
        <dbReference type="Rhea" id="RHEA-COMP:9673"/>
        <dbReference type="ChEBI" id="CHEBI:30616"/>
        <dbReference type="ChEBI" id="CHEBI:32682"/>
        <dbReference type="ChEBI" id="CHEBI:33019"/>
        <dbReference type="ChEBI" id="CHEBI:78442"/>
        <dbReference type="ChEBI" id="CHEBI:78513"/>
        <dbReference type="ChEBI" id="CHEBI:456215"/>
        <dbReference type="EC" id="6.1.1.19"/>
    </reaction>
</comment>
<keyword evidence="3 10" id="KW-0436">Ligase</keyword>
<evidence type="ECO:0000259" key="11">
    <source>
        <dbReference type="SMART" id="SM01016"/>
    </source>
</evidence>
<evidence type="ECO:0000256" key="10">
    <source>
        <dbReference type="RuleBase" id="RU363038"/>
    </source>
</evidence>
<dbReference type="Pfam" id="PF03485">
    <property type="entry name" value="Arg_tRNA_synt_N"/>
    <property type="match status" value="1"/>
</dbReference>
<feature type="domain" description="Arginyl tRNA synthetase N-terminal" evidence="11">
    <location>
        <begin position="2"/>
        <end position="78"/>
    </location>
</feature>
<dbReference type="InterPro" id="IPR014729">
    <property type="entry name" value="Rossmann-like_a/b/a_fold"/>
</dbReference>
<evidence type="ECO:0000256" key="6">
    <source>
        <dbReference type="ARBA" id="ARBA00022917"/>
    </source>
</evidence>
<keyword evidence="5 10" id="KW-0067">ATP-binding</keyword>
<dbReference type="FunFam" id="3.40.50.620:FF:000116">
    <property type="entry name" value="Arginine--tRNA ligase"/>
    <property type="match status" value="1"/>
</dbReference>
<protein>
    <recommendedName>
        <fullName evidence="2 9">Arginine--tRNA ligase</fullName>
        <ecNumber evidence="2 9">6.1.1.19</ecNumber>
    </recommendedName>
</protein>
<dbReference type="InterPro" id="IPR035684">
    <property type="entry name" value="ArgRS_core"/>
</dbReference>
<dbReference type="Pfam" id="PF00750">
    <property type="entry name" value="tRNA-synt_1d"/>
    <property type="match status" value="1"/>
</dbReference>
<dbReference type="SMART" id="SM01016">
    <property type="entry name" value="Arg_tRNA_synt_N"/>
    <property type="match status" value="1"/>
</dbReference>
<dbReference type="GO" id="GO:0005524">
    <property type="term" value="F:ATP binding"/>
    <property type="evidence" value="ECO:0007669"/>
    <property type="project" value="UniProtKB-KW"/>
</dbReference>
<dbReference type="InterPro" id="IPR005148">
    <property type="entry name" value="Arg-tRNA-synth_N"/>
</dbReference>
<keyword evidence="4 10" id="KW-0547">Nucleotide-binding</keyword>
<evidence type="ECO:0000256" key="2">
    <source>
        <dbReference type="ARBA" id="ARBA00012837"/>
    </source>
</evidence>
<dbReference type="PANTHER" id="PTHR11956:SF5">
    <property type="entry name" value="ARGININE--TRNA LIGASE, CYTOPLASMIC"/>
    <property type="match status" value="1"/>
</dbReference>
<dbReference type="Proteomes" id="UP000034192">
    <property type="component" value="Unassembled WGS sequence"/>
</dbReference>
<dbReference type="Gene3D" id="3.30.1360.70">
    <property type="entry name" value="Arginyl tRNA synthetase N-terminal domain"/>
    <property type="match status" value="1"/>
</dbReference>
<dbReference type="Gene3D" id="3.40.50.620">
    <property type="entry name" value="HUPs"/>
    <property type="match status" value="1"/>
</dbReference>
<evidence type="ECO:0000256" key="1">
    <source>
        <dbReference type="ARBA" id="ARBA00005594"/>
    </source>
</evidence>
<evidence type="ECO:0000313" key="12">
    <source>
        <dbReference type="EMBL" id="KKT34246.1"/>
    </source>
</evidence>
<gene>
    <name evidence="12" type="ORF">UW21_C0003G0008</name>
</gene>
<dbReference type="PATRIC" id="fig|1618580.3.peg.65"/>
<evidence type="ECO:0000313" key="13">
    <source>
        <dbReference type="Proteomes" id="UP000034192"/>
    </source>
</evidence>
<dbReference type="GO" id="GO:0004814">
    <property type="term" value="F:arginine-tRNA ligase activity"/>
    <property type="evidence" value="ECO:0007669"/>
    <property type="project" value="UniProtKB-UniRule"/>
</dbReference>
<dbReference type="GO" id="GO:0005737">
    <property type="term" value="C:cytoplasm"/>
    <property type="evidence" value="ECO:0007669"/>
    <property type="project" value="UniProtKB-UniRule"/>
</dbReference>
<comment type="caution">
    <text evidence="12">The sequence shown here is derived from an EMBL/GenBank/DDBJ whole genome shotgun (WGS) entry which is preliminary data.</text>
</comment>
<dbReference type="GO" id="GO:0006420">
    <property type="term" value="P:arginyl-tRNA aminoacylation"/>
    <property type="evidence" value="ECO:0007669"/>
    <property type="project" value="UniProtKB-UniRule"/>
</dbReference>
<dbReference type="CDD" id="cd00671">
    <property type="entry name" value="ArgRS_core"/>
    <property type="match status" value="1"/>
</dbReference>
<dbReference type="SUPFAM" id="SSF52374">
    <property type="entry name" value="Nucleotidylyl transferase"/>
    <property type="match status" value="1"/>
</dbReference>
<dbReference type="NCBIfam" id="TIGR00456">
    <property type="entry name" value="argS"/>
    <property type="match status" value="1"/>
</dbReference>
<dbReference type="EC" id="6.1.1.19" evidence="2 9"/>
<dbReference type="PANTHER" id="PTHR11956">
    <property type="entry name" value="ARGINYL-TRNA SYNTHETASE"/>
    <property type="match status" value="1"/>
</dbReference>
<evidence type="ECO:0000256" key="8">
    <source>
        <dbReference type="ARBA" id="ARBA00049339"/>
    </source>
</evidence>
<dbReference type="SUPFAM" id="SSF55190">
    <property type="entry name" value="Arginyl-tRNA synthetase (ArgRS), N-terminal 'additional' domain"/>
    <property type="match status" value="1"/>
</dbReference>
<evidence type="ECO:0000256" key="3">
    <source>
        <dbReference type="ARBA" id="ARBA00022598"/>
    </source>
</evidence>
<proteinExistence type="inferred from homology"/>
<comment type="similarity">
    <text evidence="1 10">Belongs to the class-I aminoacyl-tRNA synthetase family.</text>
</comment>
<evidence type="ECO:0000256" key="4">
    <source>
        <dbReference type="ARBA" id="ARBA00022741"/>
    </source>
</evidence>
<evidence type="ECO:0000256" key="5">
    <source>
        <dbReference type="ARBA" id="ARBA00022840"/>
    </source>
</evidence>
<feature type="non-terminal residue" evidence="12">
    <location>
        <position position="443"/>
    </location>
</feature>
<sequence>MQTVTASLIEAIKKASGQKDIRLEAPQLNEHGDYSSNIALTAGLNAQEIADQLSKNSTLKQFVSKIEVVKPGFINFFLSQEYLLQAANEVLEQKNKYGSSKLGENKTVLVEYSSPNIAKRFAIGHLRSTIIGQALYNLYKFSGYKVVSENHLGDWGTQFGTLLYQITNQNIKPDKLDLDKLEELYVDFNQKAQGDLKLWDEAKAWFKKLEEGDDQARKIWAEVRESSLKEFEKIYRLLGVHFDNMHGESFYEDKIPEIIQMAKTKKLAKESQGALIVELKNMPPGILVKSDGTSTYFTRDLAAIAFRVKSWKPDEIIYEVGSDQILHFRQVFAAAKLLGITKDTKLTHVAHGLIRFEDGKMSTRKGKTVKLEEVLEKAIEKAKKLQKKSGPASADATARQVGLGAVKYFDLMHSPTSDIVFDWEKIFVLEGNSGPYLQYTLAR</sequence>
<keyword evidence="7 10" id="KW-0030">Aminoacyl-tRNA synthetase</keyword>
<organism evidence="12 13">
    <name type="scientific">Candidatus Woesebacteria bacterium GW2011_GWB1_44_11b</name>
    <dbReference type="NCBI Taxonomy" id="1618580"/>
    <lineage>
        <taxon>Bacteria</taxon>
        <taxon>Candidatus Woeseibacteriota</taxon>
    </lineage>
</organism>
<dbReference type="InterPro" id="IPR036695">
    <property type="entry name" value="Arg-tRNA-synth_N_sf"/>
</dbReference>
<accession>A0A0G1GH19</accession>